<dbReference type="Proteomes" id="UP000646365">
    <property type="component" value="Unassembled WGS sequence"/>
</dbReference>
<keyword evidence="1" id="KW-0547">Nucleotide-binding</keyword>
<dbReference type="SMART" id="SM00833">
    <property type="entry name" value="CobW_C"/>
    <property type="match status" value="1"/>
</dbReference>
<evidence type="ECO:0000256" key="2">
    <source>
        <dbReference type="ARBA" id="ARBA00022801"/>
    </source>
</evidence>
<evidence type="ECO:0000256" key="4">
    <source>
        <dbReference type="ARBA" id="ARBA00034320"/>
    </source>
</evidence>
<dbReference type="GO" id="GO:0005524">
    <property type="term" value="F:ATP binding"/>
    <property type="evidence" value="ECO:0007669"/>
    <property type="project" value="UniProtKB-KW"/>
</dbReference>
<dbReference type="Gene3D" id="3.30.1220.10">
    <property type="entry name" value="CobW-like, C-terminal domain"/>
    <property type="match status" value="1"/>
</dbReference>
<proteinExistence type="inferred from homology"/>
<dbReference type="Pfam" id="PF07683">
    <property type="entry name" value="CobW_C"/>
    <property type="match status" value="1"/>
</dbReference>
<comment type="function">
    <text evidence="5">Zinc chaperone that directly transfers zinc cofactor to target proteins, thereby activating them. Zinc is transferred from the CXCC motif in the GTPase domain to the zinc binding site in target proteins in a process requiring GTP hydrolysis.</text>
</comment>
<dbReference type="Pfam" id="PF02492">
    <property type="entry name" value="cobW"/>
    <property type="match status" value="1"/>
</dbReference>
<dbReference type="GO" id="GO:0016787">
    <property type="term" value="F:hydrolase activity"/>
    <property type="evidence" value="ECO:0007669"/>
    <property type="project" value="UniProtKB-KW"/>
</dbReference>
<keyword evidence="10" id="KW-1185">Reference proteome</keyword>
<dbReference type="InterPro" id="IPR011629">
    <property type="entry name" value="CobW-like_C"/>
</dbReference>
<feature type="compositionally biased region" description="Basic and acidic residues" evidence="7">
    <location>
        <begin position="228"/>
        <end position="246"/>
    </location>
</feature>
<protein>
    <submittedName>
        <fullName evidence="9">ATP-binding protein</fullName>
    </submittedName>
</protein>
<evidence type="ECO:0000256" key="7">
    <source>
        <dbReference type="SAM" id="MobiDB-lite"/>
    </source>
</evidence>
<dbReference type="InterPro" id="IPR051316">
    <property type="entry name" value="Zinc-reg_GTPase_activator"/>
</dbReference>
<comment type="similarity">
    <text evidence="4">Belongs to the SIMIBI class G3E GTPase family. ZNG1 subfamily.</text>
</comment>
<comment type="catalytic activity">
    <reaction evidence="6">
        <text>GTP + H2O = GDP + phosphate + H(+)</text>
        <dbReference type="Rhea" id="RHEA:19669"/>
        <dbReference type="ChEBI" id="CHEBI:15377"/>
        <dbReference type="ChEBI" id="CHEBI:15378"/>
        <dbReference type="ChEBI" id="CHEBI:37565"/>
        <dbReference type="ChEBI" id="CHEBI:43474"/>
        <dbReference type="ChEBI" id="CHEBI:58189"/>
    </reaction>
    <physiologicalReaction direction="left-to-right" evidence="6">
        <dbReference type="Rhea" id="RHEA:19670"/>
    </physiologicalReaction>
</comment>
<dbReference type="PANTHER" id="PTHR13748:SF62">
    <property type="entry name" value="COBW DOMAIN-CONTAINING PROTEIN"/>
    <property type="match status" value="1"/>
</dbReference>
<accession>A0A8J2Z1A9</accession>
<dbReference type="InterPro" id="IPR003495">
    <property type="entry name" value="CobW/HypB/UreG_nucleotide-bd"/>
</dbReference>
<dbReference type="RefSeq" id="WP_189052198.1">
    <property type="nucleotide sequence ID" value="NZ_BMJQ01000027.1"/>
</dbReference>
<evidence type="ECO:0000256" key="1">
    <source>
        <dbReference type="ARBA" id="ARBA00022741"/>
    </source>
</evidence>
<evidence type="ECO:0000313" key="9">
    <source>
        <dbReference type="EMBL" id="GGF48133.1"/>
    </source>
</evidence>
<evidence type="ECO:0000313" key="10">
    <source>
        <dbReference type="Proteomes" id="UP000646365"/>
    </source>
</evidence>
<dbReference type="CDD" id="cd03112">
    <property type="entry name" value="CobW-like"/>
    <property type="match status" value="1"/>
</dbReference>
<reference evidence="9" key="1">
    <citation type="journal article" date="2014" name="Int. J. Syst. Evol. Microbiol.">
        <title>Complete genome sequence of Corynebacterium casei LMG S-19264T (=DSM 44701T), isolated from a smear-ripened cheese.</title>
        <authorList>
            <consortium name="US DOE Joint Genome Institute (JGI-PGF)"/>
            <person name="Walter F."/>
            <person name="Albersmeier A."/>
            <person name="Kalinowski J."/>
            <person name="Ruckert C."/>
        </authorList>
    </citation>
    <scope>NUCLEOTIDE SEQUENCE</scope>
    <source>
        <strain evidence="9">CGMCC 1.15725</strain>
    </source>
</reference>
<name>A0A8J2Z1A9_9PROT</name>
<sequence>MTKRLPVTVLTGFLGSGKTTLLARLLQRPEMKNTAVIINEFGEVGLDHELIRTGDETVALLESGCVCCTLRSDLADTLKELFLKRVKGQIPEFDRVIVETTGLADPAPLLHTLIVEPLTAARYRLEGVVTTVDAVNADAQMDVHREAVKQAAVADRIVLTKTDIATPEAIQRVRARLADINPGAEPIVASHGSVDPDQLFGMALDNRGDRLEAWLAADAHAARHDHRGHHDHDHHDHDHDHDDAHHHHDGIESFCVAYAEPLDWEAIAEALDRLVSISGDKILRVKGILDIAGNDRPVVVHGVQHLFHPPSQLDGWPAGTPRSSRLVFITNGLGREPIQRSLDLFLDRARL</sequence>
<dbReference type="Gene3D" id="3.40.50.300">
    <property type="entry name" value="P-loop containing nucleotide triphosphate hydrolases"/>
    <property type="match status" value="1"/>
</dbReference>
<dbReference type="PANTHER" id="PTHR13748">
    <property type="entry name" value="COBW-RELATED"/>
    <property type="match status" value="1"/>
</dbReference>
<dbReference type="AlphaFoldDB" id="A0A8J2Z1A9"/>
<evidence type="ECO:0000259" key="8">
    <source>
        <dbReference type="SMART" id="SM00833"/>
    </source>
</evidence>
<dbReference type="InterPro" id="IPR036627">
    <property type="entry name" value="CobW-likC_sf"/>
</dbReference>
<dbReference type="SUPFAM" id="SSF90002">
    <property type="entry name" value="Hypothetical protein YjiA, C-terminal domain"/>
    <property type="match status" value="1"/>
</dbReference>
<comment type="caution">
    <text evidence="9">The sequence shown here is derived from an EMBL/GenBank/DDBJ whole genome shotgun (WGS) entry which is preliminary data.</text>
</comment>
<evidence type="ECO:0000256" key="6">
    <source>
        <dbReference type="ARBA" id="ARBA00049117"/>
    </source>
</evidence>
<evidence type="ECO:0000256" key="5">
    <source>
        <dbReference type="ARBA" id="ARBA00045658"/>
    </source>
</evidence>
<reference evidence="9" key="2">
    <citation type="submission" date="2020-09" db="EMBL/GenBank/DDBJ databases">
        <authorList>
            <person name="Sun Q."/>
            <person name="Zhou Y."/>
        </authorList>
    </citation>
    <scope>NUCLEOTIDE SEQUENCE</scope>
    <source>
        <strain evidence="9">CGMCC 1.15725</strain>
    </source>
</reference>
<evidence type="ECO:0000256" key="3">
    <source>
        <dbReference type="ARBA" id="ARBA00023186"/>
    </source>
</evidence>
<dbReference type="SUPFAM" id="SSF52540">
    <property type="entry name" value="P-loop containing nucleoside triphosphate hydrolases"/>
    <property type="match status" value="1"/>
</dbReference>
<feature type="domain" description="CobW C-terminal" evidence="8">
    <location>
        <begin position="251"/>
        <end position="346"/>
    </location>
</feature>
<dbReference type="GO" id="GO:0005737">
    <property type="term" value="C:cytoplasm"/>
    <property type="evidence" value="ECO:0007669"/>
    <property type="project" value="TreeGrafter"/>
</dbReference>
<dbReference type="EMBL" id="BMJQ01000027">
    <property type="protein sequence ID" value="GGF48133.1"/>
    <property type="molecule type" value="Genomic_DNA"/>
</dbReference>
<keyword evidence="9" id="KW-0067">ATP-binding</keyword>
<organism evidence="9 10">
    <name type="scientific">Aliidongia dinghuensis</name>
    <dbReference type="NCBI Taxonomy" id="1867774"/>
    <lineage>
        <taxon>Bacteria</taxon>
        <taxon>Pseudomonadati</taxon>
        <taxon>Pseudomonadota</taxon>
        <taxon>Alphaproteobacteria</taxon>
        <taxon>Rhodospirillales</taxon>
        <taxon>Dongiaceae</taxon>
        <taxon>Aliidongia</taxon>
    </lineage>
</organism>
<keyword evidence="2" id="KW-0378">Hydrolase</keyword>
<keyword evidence="3" id="KW-0143">Chaperone</keyword>
<feature type="region of interest" description="Disordered" evidence="7">
    <location>
        <begin position="225"/>
        <end position="246"/>
    </location>
</feature>
<dbReference type="InterPro" id="IPR027417">
    <property type="entry name" value="P-loop_NTPase"/>
</dbReference>
<gene>
    <name evidence="9" type="ORF">GCM10011611_63190</name>
</gene>